<dbReference type="EMBL" id="JAEKNQ010000054">
    <property type="protein sequence ID" value="MBJ7604185.1"/>
    <property type="molecule type" value="Genomic_DNA"/>
</dbReference>
<evidence type="ECO:0000256" key="2">
    <source>
        <dbReference type="SAM" id="Coils"/>
    </source>
</evidence>
<dbReference type="Pfam" id="PF05949">
    <property type="entry name" value="DUF881"/>
    <property type="match status" value="1"/>
</dbReference>
<feature type="coiled-coil region" evidence="2">
    <location>
        <begin position="43"/>
        <end position="70"/>
    </location>
</feature>
<dbReference type="AlphaFoldDB" id="A0A934KLD8"/>
<keyword evidence="2" id="KW-0175">Coiled coil</keyword>
<dbReference type="GO" id="GO:0005886">
    <property type="term" value="C:plasma membrane"/>
    <property type="evidence" value="ECO:0007669"/>
    <property type="project" value="TreeGrafter"/>
</dbReference>
<dbReference type="PANTHER" id="PTHR37313">
    <property type="entry name" value="UPF0749 PROTEIN RV1825"/>
    <property type="match status" value="1"/>
</dbReference>
<organism evidence="3 4">
    <name type="scientific">Candidatus Dormiibacter inghamiae</name>
    <dbReference type="NCBI Taxonomy" id="3127013"/>
    <lineage>
        <taxon>Bacteria</taxon>
        <taxon>Bacillati</taxon>
        <taxon>Candidatus Dormiibacterota</taxon>
        <taxon>Candidatus Dormibacteria</taxon>
        <taxon>Candidatus Dormibacterales</taxon>
        <taxon>Candidatus Dormibacteraceae</taxon>
        <taxon>Candidatus Dormiibacter</taxon>
    </lineage>
</organism>
<dbReference type="InterPro" id="IPR010273">
    <property type="entry name" value="DUF881"/>
</dbReference>
<sequence>MHPSANRRGSILLIALTALAFGFFAAGQLRAGLINPSNRLERNEALVRSVQDLEKENAADRQNLTALRQEIADIEKGEAQRSTAAGQLQREVDDLRAHAGLKPLRGPGVTVQIGNGPPRPSSGGSVDYLVTFQDVQDVAFLLFAGGAEGVAVNGRRLSPLSFYQGQAGTVVIDQGPPVLAPFKIQAVGDRNQMERLLGESSSLGDLRLRRDRYGLSLGWSAEGEISLPAYDSSLQVRYAHPG</sequence>
<reference evidence="3 4" key="1">
    <citation type="submission" date="2020-10" db="EMBL/GenBank/DDBJ databases">
        <title>Ca. Dormibacterota MAGs.</title>
        <authorList>
            <person name="Montgomery K."/>
        </authorList>
    </citation>
    <scope>NUCLEOTIDE SEQUENCE [LARGE SCALE GENOMIC DNA]</scope>
    <source>
        <strain evidence="3">SC8811_S16_3</strain>
    </source>
</reference>
<protein>
    <submittedName>
        <fullName evidence="3">DUF881 domain-containing protein</fullName>
    </submittedName>
</protein>
<proteinExistence type="inferred from homology"/>
<evidence type="ECO:0000313" key="3">
    <source>
        <dbReference type="EMBL" id="MBJ7604185.1"/>
    </source>
</evidence>
<accession>A0A934KLD8</accession>
<comment type="similarity">
    <text evidence="1">Belongs to the UPF0749 family.</text>
</comment>
<comment type="caution">
    <text evidence="3">The sequence shown here is derived from an EMBL/GenBank/DDBJ whole genome shotgun (WGS) entry which is preliminary data.</text>
</comment>
<evidence type="ECO:0000256" key="1">
    <source>
        <dbReference type="ARBA" id="ARBA00009108"/>
    </source>
</evidence>
<dbReference type="RefSeq" id="WP_338181395.1">
    <property type="nucleotide sequence ID" value="NZ_JAEKNQ010000054.1"/>
</dbReference>
<dbReference type="PANTHER" id="PTHR37313:SF1">
    <property type="entry name" value="UPF0749 PROTEIN RV1823"/>
    <property type="match status" value="1"/>
</dbReference>
<name>A0A934KLD8_9BACT</name>
<gene>
    <name evidence="3" type="ORF">JF888_13490</name>
</gene>
<evidence type="ECO:0000313" key="4">
    <source>
        <dbReference type="Proteomes" id="UP000620075"/>
    </source>
</evidence>
<dbReference type="Proteomes" id="UP000620075">
    <property type="component" value="Unassembled WGS sequence"/>
</dbReference>
<dbReference type="Gene3D" id="3.30.70.1880">
    <property type="entry name" value="Protein of unknown function DUF881"/>
    <property type="match status" value="1"/>
</dbReference>